<evidence type="ECO:0000256" key="2">
    <source>
        <dbReference type="ARBA" id="ARBA00022475"/>
    </source>
</evidence>
<sequence>MIKSPPFKTSFLQPKYWLTWLGIGLLYLLVLLPYPVIYWLGTRLGRLSKVFLKKRVQIAERNLELCFPDMPKNEREALVNKNFESVGMGLFETGMAWFWPDWRVKRWFKISGRENIQKVQENWPRYYCRWYTLFNPRVRCTYIWHAKPRYWCVSP</sequence>
<keyword evidence="5 7" id="KW-0472">Membrane</keyword>
<dbReference type="AlphaFoldDB" id="A0A2X2BJE8"/>
<evidence type="ECO:0000256" key="6">
    <source>
        <dbReference type="ARBA" id="ARBA00023315"/>
    </source>
</evidence>
<comment type="subcellular location">
    <subcellularLocation>
        <location evidence="1">Cell inner membrane</location>
    </subcellularLocation>
</comment>
<evidence type="ECO:0000313" key="9">
    <source>
        <dbReference type="Proteomes" id="UP000251485"/>
    </source>
</evidence>
<gene>
    <name evidence="8" type="primary">htrB_3</name>
    <name evidence="8" type="ORF">NCTC10975_01342</name>
</gene>
<keyword evidence="7" id="KW-1133">Transmembrane helix</keyword>
<dbReference type="Pfam" id="PF03279">
    <property type="entry name" value="Lip_A_acyltrans"/>
    <property type="match status" value="1"/>
</dbReference>
<dbReference type="InterPro" id="IPR004960">
    <property type="entry name" value="LipA_acyltrans"/>
</dbReference>
<dbReference type="EC" id="2.3.1.-" evidence="8"/>
<reference evidence="8 9" key="1">
    <citation type="submission" date="2018-06" db="EMBL/GenBank/DDBJ databases">
        <authorList>
            <consortium name="Pathogen Informatics"/>
            <person name="Doyle S."/>
        </authorList>
    </citation>
    <scope>NUCLEOTIDE SEQUENCE [LARGE SCALE GENOMIC DNA]</scope>
    <source>
        <strain evidence="8 9">NCTC10975</strain>
    </source>
</reference>
<organism evidence="8 9">
    <name type="scientific">Proteus mirabilis</name>
    <dbReference type="NCBI Taxonomy" id="584"/>
    <lineage>
        <taxon>Bacteria</taxon>
        <taxon>Pseudomonadati</taxon>
        <taxon>Pseudomonadota</taxon>
        <taxon>Gammaproteobacteria</taxon>
        <taxon>Enterobacterales</taxon>
        <taxon>Morganellaceae</taxon>
        <taxon>Proteus</taxon>
    </lineage>
</organism>
<protein>
    <submittedName>
        <fullName evidence="8">Lipid A biosynthesis lauroyl acyltransferase</fullName>
        <ecNumber evidence="8">2.3.1.-</ecNumber>
    </submittedName>
</protein>
<evidence type="ECO:0000256" key="5">
    <source>
        <dbReference type="ARBA" id="ARBA00023136"/>
    </source>
</evidence>
<name>A0A2X2BJE8_PROMI</name>
<dbReference type="EMBL" id="UAUE01000007">
    <property type="protein sequence ID" value="SPY94983.1"/>
    <property type="molecule type" value="Genomic_DNA"/>
</dbReference>
<dbReference type="GO" id="GO:0005886">
    <property type="term" value="C:plasma membrane"/>
    <property type="evidence" value="ECO:0007669"/>
    <property type="project" value="UniProtKB-SubCell"/>
</dbReference>
<evidence type="ECO:0000256" key="3">
    <source>
        <dbReference type="ARBA" id="ARBA00022519"/>
    </source>
</evidence>
<keyword evidence="4 8" id="KW-0808">Transferase</keyword>
<dbReference type="GO" id="GO:0009247">
    <property type="term" value="P:glycolipid biosynthetic process"/>
    <property type="evidence" value="ECO:0007669"/>
    <property type="project" value="UniProtKB-ARBA"/>
</dbReference>
<feature type="transmembrane region" description="Helical" evidence="7">
    <location>
        <begin position="20"/>
        <end position="40"/>
    </location>
</feature>
<keyword evidence="2" id="KW-1003">Cell membrane</keyword>
<proteinExistence type="predicted"/>
<dbReference type="GO" id="GO:0016746">
    <property type="term" value="F:acyltransferase activity"/>
    <property type="evidence" value="ECO:0007669"/>
    <property type="project" value="UniProtKB-KW"/>
</dbReference>
<dbReference type="PANTHER" id="PTHR30606">
    <property type="entry name" value="LIPID A BIOSYNTHESIS LAUROYL ACYLTRANSFERASE"/>
    <property type="match status" value="1"/>
</dbReference>
<accession>A0A2X2BJE8</accession>
<evidence type="ECO:0000256" key="4">
    <source>
        <dbReference type="ARBA" id="ARBA00022679"/>
    </source>
</evidence>
<dbReference type="Proteomes" id="UP000251485">
    <property type="component" value="Unassembled WGS sequence"/>
</dbReference>
<evidence type="ECO:0000313" key="8">
    <source>
        <dbReference type="EMBL" id="SPY94983.1"/>
    </source>
</evidence>
<keyword evidence="3" id="KW-0997">Cell inner membrane</keyword>
<evidence type="ECO:0000256" key="7">
    <source>
        <dbReference type="SAM" id="Phobius"/>
    </source>
</evidence>
<keyword evidence="7" id="KW-0812">Transmembrane</keyword>
<keyword evidence="6 8" id="KW-0012">Acyltransferase</keyword>
<dbReference type="PANTHER" id="PTHR30606:SF9">
    <property type="entry name" value="LIPID A BIOSYNTHESIS LAUROYLTRANSFERASE"/>
    <property type="match status" value="1"/>
</dbReference>
<evidence type="ECO:0000256" key="1">
    <source>
        <dbReference type="ARBA" id="ARBA00004533"/>
    </source>
</evidence>